<comment type="caution">
    <text evidence="1">The sequence shown here is derived from an EMBL/GenBank/DDBJ whole genome shotgun (WGS) entry which is preliminary data.</text>
</comment>
<protein>
    <submittedName>
        <fullName evidence="1">Uncharacterized protein</fullName>
    </submittedName>
</protein>
<evidence type="ECO:0000313" key="2">
    <source>
        <dbReference type="Proteomes" id="UP001156836"/>
    </source>
</evidence>
<dbReference type="EMBL" id="BSOZ01000073">
    <property type="protein sequence ID" value="GLS05893.1"/>
    <property type="molecule type" value="Genomic_DNA"/>
</dbReference>
<dbReference type="Proteomes" id="UP001156836">
    <property type="component" value="Unassembled WGS sequence"/>
</dbReference>
<proteinExistence type="predicted"/>
<sequence>MAQPSRRAGAAIGAEADGMAAPAMKDGVMVQQNGAPGECAPFRVSPAER</sequence>
<keyword evidence="2" id="KW-1185">Reference proteome</keyword>
<organism evidence="1 2">
    <name type="scientific">Chitiniphilus shinanonensis</name>
    <dbReference type="NCBI Taxonomy" id="553088"/>
    <lineage>
        <taxon>Bacteria</taxon>
        <taxon>Pseudomonadati</taxon>
        <taxon>Pseudomonadota</taxon>
        <taxon>Betaproteobacteria</taxon>
        <taxon>Neisseriales</taxon>
        <taxon>Chitinibacteraceae</taxon>
        <taxon>Chitiniphilus</taxon>
    </lineage>
</organism>
<evidence type="ECO:0000313" key="1">
    <source>
        <dbReference type="EMBL" id="GLS05893.1"/>
    </source>
</evidence>
<gene>
    <name evidence="1" type="ORF">GCM10007860_30550</name>
</gene>
<reference evidence="2" key="1">
    <citation type="journal article" date="2019" name="Int. J. Syst. Evol. Microbiol.">
        <title>The Global Catalogue of Microorganisms (GCM) 10K type strain sequencing project: providing services to taxonomists for standard genome sequencing and annotation.</title>
        <authorList>
            <consortium name="The Broad Institute Genomics Platform"/>
            <consortium name="The Broad Institute Genome Sequencing Center for Infectious Disease"/>
            <person name="Wu L."/>
            <person name="Ma J."/>
        </authorList>
    </citation>
    <scope>NUCLEOTIDE SEQUENCE [LARGE SCALE GENOMIC DNA]</scope>
    <source>
        <strain evidence="2">NBRC 104970</strain>
    </source>
</reference>
<accession>A0ABQ6BVY7</accession>
<name>A0ABQ6BVY7_9NEIS</name>